<feature type="compositionally biased region" description="Pro residues" evidence="1">
    <location>
        <begin position="424"/>
        <end position="438"/>
    </location>
</feature>
<feature type="compositionally biased region" description="Pro residues" evidence="1">
    <location>
        <begin position="549"/>
        <end position="561"/>
    </location>
</feature>
<feature type="compositionally biased region" description="Basic and acidic residues" evidence="1">
    <location>
        <begin position="310"/>
        <end position="319"/>
    </location>
</feature>
<dbReference type="EMBL" id="MU157884">
    <property type="protein sequence ID" value="KAF9525408.1"/>
    <property type="molecule type" value="Genomic_DNA"/>
</dbReference>
<feature type="compositionally biased region" description="Polar residues" evidence="1">
    <location>
        <begin position="626"/>
        <end position="638"/>
    </location>
</feature>
<dbReference type="AlphaFoldDB" id="A0A9P6JM10"/>
<evidence type="ECO:0000313" key="2">
    <source>
        <dbReference type="EMBL" id="KAF9525408.1"/>
    </source>
</evidence>
<feature type="region of interest" description="Disordered" evidence="1">
    <location>
        <begin position="606"/>
        <end position="657"/>
    </location>
</feature>
<name>A0A9P6JM10_9AGAR</name>
<feature type="region of interest" description="Disordered" evidence="1">
    <location>
        <begin position="424"/>
        <end position="462"/>
    </location>
</feature>
<protein>
    <submittedName>
        <fullName evidence="2">Uncharacterized protein</fullName>
    </submittedName>
</protein>
<evidence type="ECO:0000313" key="3">
    <source>
        <dbReference type="Proteomes" id="UP000807306"/>
    </source>
</evidence>
<feature type="compositionally biased region" description="Polar residues" evidence="1">
    <location>
        <begin position="530"/>
        <end position="544"/>
    </location>
</feature>
<feature type="region of interest" description="Disordered" evidence="1">
    <location>
        <begin position="256"/>
        <end position="324"/>
    </location>
</feature>
<gene>
    <name evidence="2" type="ORF">CPB83DRAFT_859513</name>
</gene>
<dbReference type="Proteomes" id="UP000807306">
    <property type="component" value="Unassembled WGS sequence"/>
</dbReference>
<keyword evidence="3" id="KW-1185">Reference proteome</keyword>
<organism evidence="2 3">
    <name type="scientific">Crepidotus variabilis</name>
    <dbReference type="NCBI Taxonomy" id="179855"/>
    <lineage>
        <taxon>Eukaryota</taxon>
        <taxon>Fungi</taxon>
        <taxon>Dikarya</taxon>
        <taxon>Basidiomycota</taxon>
        <taxon>Agaricomycotina</taxon>
        <taxon>Agaricomycetes</taxon>
        <taxon>Agaricomycetidae</taxon>
        <taxon>Agaricales</taxon>
        <taxon>Agaricineae</taxon>
        <taxon>Crepidotaceae</taxon>
        <taxon>Crepidotus</taxon>
    </lineage>
</organism>
<sequence>MDSLTMPVLDPENDPWRRGIERPNAKRLSISLGPLVAQRSLLFRIKADLAGAGAGAGRKIESYEELEESEVSPPDSTRLYSYTPGASGNIFSSESIVSLINASQAAPFLPSLRTQDPTEFTLSPSSAVSTASIYSQASWNPVSASISSAKPRDRRRQAVAFSPSLRWDGIPSSASRLPASLMSASMSLAQKPDINSPSSLSTRKAIVATPQPPTPLSPLLKMDVLESGANANEVVGSIRLLKASPTPLVAVRRRVKPVESDEKWRPQRQLSITNPPVTEERMLHDQSTVEPASHSLPLDEEPINVLKKKPSQDENNDSKRRTKRVTRFSKVMNRFSVASKKDKHISKDVRRRAVGSGMANPTEIKLVLLPEVEMSPTDLSFSESLAPGRPAPVWPGASSPLQNEAIAAIPPSTIALSTKTPYRMPPRTQPLPSLPPLPTLTHSRPLLPVHEAPPSTPARTPFAAGFDEEDLVALQGQRAQATRVHRRSRSSSAILRTPGPQDVHTHPLPEISDQVPASRNSKLPGGTAPAQHQSNLNETSSCRKSSMRPPAPPPPRPPRALRPPSAAVNANSGDTDGKRNSNVDFFLSPMPSLPSGFTTHLPVDQRLHPSSTHVPPWKPSPRTRNHSLSTLPSKSDMSMRTRPRVPSAAEPFVPIRR</sequence>
<proteinExistence type="predicted"/>
<dbReference type="OrthoDB" id="3067187at2759"/>
<feature type="compositionally biased region" description="Low complexity" evidence="1">
    <location>
        <begin position="439"/>
        <end position="448"/>
    </location>
</feature>
<feature type="compositionally biased region" description="Basic and acidic residues" evidence="1">
    <location>
        <begin position="256"/>
        <end position="265"/>
    </location>
</feature>
<reference evidence="2" key="1">
    <citation type="submission" date="2020-11" db="EMBL/GenBank/DDBJ databases">
        <authorList>
            <consortium name="DOE Joint Genome Institute"/>
            <person name="Ahrendt S."/>
            <person name="Riley R."/>
            <person name="Andreopoulos W."/>
            <person name="Labutti K."/>
            <person name="Pangilinan J."/>
            <person name="Ruiz-Duenas F.J."/>
            <person name="Barrasa J.M."/>
            <person name="Sanchez-Garcia M."/>
            <person name="Camarero S."/>
            <person name="Miyauchi S."/>
            <person name="Serrano A."/>
            <person name="Linde D."/>
            <person name="Babiker R."/>
            <person name="Drula E."/>
            <person name="Ayuso-Fernandez I."/>
            <person name="Pacheco R."/>
            <person name="Padilla G."/>
            <person name="Ferreira P."/>
            <person name="Barriuso J."/>
            <person name="Kellner H."/>
            <person name="Castanera R."/>
            <person name="Alfaro M."/>
            <person name="Ramirez L."/>
            <person name="Pisabarro A.G."/>
            <person name="Kuo A."/>
            <person name="Tritt A."/>
            <person name="Lipzen A."/>
            <person name="He G."/>
            <person name="Yan M."/>
            <person name="Ng V."/>
            <person name="Cullen D."/>
            <person name="Martin F."/>
            <person name="Rosso M.-N."/>
            <person name="Henrissat B."/>
            <person name="Hibbett D."/>
            <person name="Martinez A.T."/>
            <person name="Grigoriev I.V."/>
        </authorList>
    </citation>
    <scope>NUCLEOTIDE SEQUENCE</scope>
    <source>
        <strain evidence="2">CBS 506.95</strain>
    </source>
</reference>
<comment type="caution">
    <text evidence="2">The sequence shown here is derived from an EMBL/GenBank/DDBJ whole genome shotgun (WGS) entry which is preliminary data.</text>
</comment>
<evidence type="ECO:0000256" key="1">
    <source>
        <dbReference type="SAM" id="MobiDB-lite"/>
    </source>
</evidence>
<accession>A0A9P6JM10</accession>
<feature type="region of interest" description="Disordered" evidence="1">
    <location>
        <begin position="475"/>
        <end position="587"/>
    </location>
</feature>